<evidence type="ECO:0000256" key="1">
    <source>
        <dbReference type="SAM" id="Phobius"/>
    </source>
</evidence>
<keyword evidence="1" id="KW-0812">Transmembrane</keyword>
<feature type="transmembrane region" description="Helical" evidence="1">
    <location>
        <begin position="6"/>
        <end position="29"/>
    </location>
</feature>
<reference evidence="2" key="1">
    <citation type="submission" date="2018-11" db="EMBL/GenBank/DDBJ databases">
        <title>Mitogenome of the invasive worm Marenzelleria neglecta.</title>
        <authorList>
            <person name="Gastineau R."/>
        </authorList>
    </citation>
    <scope>NUCLEOTIDE SEQUENCE</scope>
</reference>
<evidence type="ECO:0000313" key="2">
    <source>
        <dbReference type="EMBL" id="QGA73884.1"/>
    </source>
</evidence>
<dbReference type="EMBL" id="MK120303">
    <property type="protein sequence ID" value="QGA73884.1"/>
    <property type="molecule type" value="Genomic_DNA"/>
</dbReference>
<protein>
    <submittedName>
        <fullName evidence="2">ATPase subunit 8</fullName>
    </submittedName>
</protein>
<dbReference type="AlphaFoldDB" id="A0A5Q0U078"/>
<organism evidence="2">
    <name type="scientific">Marenzelleria neglecta</name>
    <name type="common">Red-gilled mud worm</name>
    <dbReference type="NCBI Taxonomy" id="361650"/>
    <lineage>
        <taxon>Eukaryota</taxon>
        <taxon>Metazoa</taxon>
        <taxon>Spiralia</taxon>
        <taxon>Lophotrochozoa</taxon>
        <taxon>Annelida</taxon>
        <taxon>Polychaeta</taxon>
        <taxon>Sedentaria</taxon>
        <taxon>Canalipalpata</taxon>
        <taxon>Spionida</taxon>
        <taxon>Spionidae</taxon>
        <taxon>Marenzelleria</taxon>
    </lineage>
</organism>
<gene>
    <name evidence="2" type="primary">atp8</name>
</gene>
<accession>A0A5Q0U078</accession>
<geneLocation type="mitochondrion" evidence="2"/>
<keyword evidence="1" id="KW-1133">Transmembrane helix</keyword>
<keyword evidence="1" id="KW-0472">Membrane</keyword>
<name>A0A5Q0U078_MARNE</name>
<keyword evidence="2" id="KW-0496">Mitochondrion</keyword>
<sequence>MPHLAPLSWALAPILFALILLTLISVLWWSQGPMFPTYAANTKFSFSNWKWS</sequence>
<proteinExistence type="predicted"/>